<dbReference type="Pfam" id="PF05007">
    <property type="entry name" value="Mannosyl_trans"/>
    <property type="match status" value="1"/>
</dbReference>
<comment type="subcellular location">
    <subcellularLocation>
        <location evidence="1 13">Endoplasmic reticulum membrane</location>
        <topology evidence="1 13">Multi-pass membrane protein</topology>
    </subcellularLocation>
</comment>
<dbReference type="EC" id="2.4.1.-" evidence="13"/>
<reference evidence="14" key="1">
    <citation type="submission" date="2022-02" db="EMBL/GenBank/DDBJ databases">
        <title>Atlantic sturgeon de novo genome assembly.</title>
        <authorList>
            <person name="Stock M."/>
            <person name="Klopp C."/>
            <person name="Guiguen Y."/>
            <person name="Cabau C."/>
            <person name="Parinello H."/>
            <person name="Santidrian Yebra-Pimentel E."/>
            <person name="Kuhl H."/>
            <person name="Dirks R.P."/>
            <person name="Guessner J."/>
            <person name="Wuertz S."/>
            <person name="Du K."/>
            <person name="Schartl M."/>
        </authorList>
    </citation>
    <scope>NUCLEOTIDE SEQUENCE</scope>
    <source>
        <strain evidence="14">STURGEONOMICS-FGT-2020</strain>
        <tissue evidence="14">Whole blood</tissue>
    </source>
</reference>
<evidence type="ECO:0000256" key="3">
    <source>
        <dbReference type="ARBA" id="ARBA00011071"/>
    </source>
</evidence>
<feature type="transmembrane region" description="Helical" evidence="13">
    <location>
        <begin position="361"/>
        <end position="378"/>
    </location>
</feature>
<evidence type="ECO:0000313" key="14">
    <source>
        <dbReference type="EMBL" id="KAK1172423.1"/>
    </source>
</evidence>
<evidence type="ECO:0000256" key="11">
    <source>
        <dbReference type="ARBA" id="ARBA00093408"/>
    </source>
</evidence>
<feature type="transmembrane region" description="Helical" evidence="13">
    <location>
        <begin position="18"/>
        <end position="36"/>
    </location>
</feature>
<comment type="similarity">
    <text evidence="3 13">Belongs to the PIGM family.</text>
</comment>
<evidence type="ECO:0000256" key="12">
    <source>
        <dbReference type="ARBA" id="ARBA00093608"/>
    </source>
</evidence>
<dbReference type="EMBL" id="JAGXEW010000004">
    <property type="protein sequence ID" value="KAK1172423.1"/>
    <property type="molecule type" value="Genomic_DNA"/>
</dbReference>
<organism evidence="14 15">
    <name type="scientific">Acipenser oxyrinchus oxyrinchus</name>
    <dbReference type="NCBI Taxonomy" id="40147"/>
    <lineage>
        <taxon>Eukaryota</taxon>
        <taxon>Metazoa</taxon>
        <taxon>Chordata</taxon>
        <taxon>Craniata</taxon>
        <taxon>Vertebrata</taxon>
        <taxon>Euteleostomi</taxon>
        <taxon>Actinopterygii</taxon>
        <taxon>Chondrostei</taxon>
        <taxon>Acipenseriformes</taxon>
        <taxon>Acipenseridae</taxon>
        <taxon>Acipenser</taxon>
    </lineage>
</organism>
<dbReference type="GO" id="GO:0006506">
    <property type="term" value="P:GPI anchor biosynthetic process"/>
    <property type="evidence" value="ECO:0007669"/>
    <property type="project" value="UniProtKB-KW"/>
</dbReference>
<dbReference type="GO" id="GO:0051751">
    <property type="term" value="F:alpha-1,4-mannosyltransferase activity"/>
    <property type="evidence" value="ECO:0007669"/>
    <property type="project" value="InterPro"/>
</dbReference>
<comment type="function">
    <text evidence="11 13">Catalytic subunit of the glycosylphosphatidylinositol-mannosyltransferase I complex which catalyzes the transfer of the first mannose, via an alpha-1,4 bond from a dolichol-phosphate-mannose (Dol-P-Man) to the glucosaminyl acyl phosphatidylinositol (GlcN-(acyl)PI) intermediate to generate alpha-D-Man-(1-&gt;4)-alpha-D-GlcN-(1-&gt;6)-(1-radyl,2-acyl-sn-glycero-3-phospho)-2-acyl-inositol and participates in the sixth step of the glycosylphosphatidylinositol-anchor biosynthesis.</text>
</comment>
<feature type="transmembrane region" description="Helical" evidence="13">
    <location>
        <begin position="227"/>
        <end position="249"/>
    </location>
</feature>
<keyword evidence="10 13" id="KW-0472">Membrane</keyword>
<dbReference type="InterPro" id="IPR007704">
    <property type="entry name" value="PIG-M"/>
</dbReference>
<dbReference type="Proteomes" id="UP001230051">
    <property type="component" value="Unassembled WGS sequence"/>
</dbReference>
<feature type="transmembrane region" description="Helical" evidence="13">
    <location>
        <begin position="336"/>
        <end position="354"/>
    </location>
</feature>
<comment type="caution">
    <text evidence="14">The sequence shown here is derived from an EMBL/GenBank/DDBJ whole genome shotgun (WGS) entry which is preliminary data.</text>
</comment>
<keyword evidence="15" id="KW-1185">Reference proteome</keyword>
<evidence type="ECO:0000256" key="6">
    <source>
        <dbReference type="ARBA" id="ARBA00022679"/>
    </source>
</evidence>
<dbReference type="PANTHER" id="PTHR12886">
    <property type="entry name" value="PIG-M MANNOSYLTRANSFERASE"/>
    <property type="match status" value="1"/>
</dbReference>
<dbReference type="GO" id="GO:1990529">
    <property type="term" value="C:glycosylphosphatidylinositol-mannosyltransferase I complex"/>
    <property type="evidence" value="ECO:0007669"/>
    <property type="project" value="TreeGrafter"/>
</dbReference>
<comment type="pathway">
    <text evidence="2 13">Glycolipid biosynthesis; glycosylphosphatidylinositol-anchor biosynthesis.</text>
</comment>
<evidence type="ECO:0000256" key="2">
    <source>
        <dbReference type="ARBA" id="ARBA00004687"/>
    </source>
</evidence>
<evidence type="ECO:0000256" key="7">
    <source>
        <dbReference type="ARBA" id="ARBA00022692"/>
    </source>
</evidence>
<keyword evidence="4 13" id="KW-0337">GPI-anchor biosynthesis</keyword>
<feature type="transmembrane region" description="Helical" evidence="13">
    <location>
        <begin position="384"/>
        <end position="405"/>
    </location>
</feature>
<gene>
    <name evidence="14" type="primary">Pigm</name>
    <name evidence="14" type="ORF">AOXY_G4995</name>
</gene>
<dbReference type="PANTHER" id="PTHR12886:SF0">
    <property type="entry name" value="GPI MANNOSYLTRANSFERASE 1"/>
    <property type="match status" value="1"/>
</dbReference>
<evidence type="ECO:0000256" key="5">
    <source>
        <dbReference type="ARBA" id="ARBA00022676"/>
    </source>
</evidence>
<dbReference type="GO" id="GO:0004376">
    <property type="term" value="F:GPI mannosyltransferase activity"/>
    <property type="evidence" value="ECO:0007669"/>
    <property type="project" value="InterPro"/>
</dbReference>
<accession>A0AAD8LRQ4</accession>
<keyword evidence="5 13" id="KW-0328">Glycosyltransferase</keyword>
<feature type="transmembrane region" description="Helical" evidence="13">
    <location>
        <begin position="86"/>
        <end position="109"/>
    </location>
</feature>
<proteinExistence type="inferred from homology"/>
<evidence type="ECO:0000256" key="13">
    <source>
        <dbReference type="RuleBase" id="RU365064"/>
    </source>
</evidence>
<sequence>MAAYLTTDWTSAFLKKRILFSTAFLIRIVLVFYGVYQDKTMLVKYTDIDYHVFTDASRFITQGSSPYKRATYRYTPLLAWILIPNIYLTALFGKLLFVICDVISAYLMYSILHFRGMGNDKACRYCALWLLNPLPIAVSSRGNAESVLVVLVVATLYYMENRSLVKAAVCYGLSVHMKIYPVTYALPIALSLQTLKDPETEALGNKASHLLSKRIQKFFSRLLNRDLLVFAVIAGGMFFALSLIFYSMYGWEFLEHTYLYHLTRRDIRHNFSAYFYMLYLTAESEWSLALGLAAFLPQLLLLLLTSFAYYKDLAFCCFLHTAIFVSFNKVCTSQYFLWYLCLLPLVLPSLTLSLKQGLGLLFLWFAGQALWLAPAYYLEFEGQNTFLLIWLAGLFFLFINSLVLVQIISHYKQRSDPQKTKSG</sequence>
<evidence type="ECO:0000256" key="4">
    <source>
        <dbReference type="ARBA" id="ARBA00022502"/>
    </source>
</evidence>
<name>A0AAD8LRQ4_ACIOX</name>
<evidence type="ECO:0000256" key="8">
    <source>
        <dbReference type="ARBA" id="ARBA00022824"/>
    </source>
</evidence>
<protein>
    <recommendedName>
        <fullName evidence="12 13">GPI alpha-1,4-mannosyltransferase I, catalytic subunit</fullName>
        <ecNumber evidence="13">2.4.1.-</ecNumber>
    </recommendedName>
    <alternativeName>
        <fullName evidence="13">GPI mannosyltransferase I</fullName>
    </alternativeName>
</protein>
<dbReference type="GO" id="GO:0005789">
    <property type="term" value="C:endoplasmic reticulum membrane"/>
    <property type="evidence" value="ECO:0007669"/>
    <property type="project" value="UniProtKB-SubCell"/>
</dbReference>
<keyword evidence="9 13" id="KW-1133">Transmembrane helix</keyword>
<keyword evidence="8 13" id="KW-0256">Endoplasmic reticulum</keyword>
<evidence type="ECO:0000256" key="10">
    <source>
        <dbReference type="ARBA" id="ARBA00023136"/>
    </source>
</evidence>
<evidence type="ECO:0000256" key="1">
    <source>
        <dbReference type="ARBA" id="ARBA00004477"/>
    </source>
</evidence>
<evidence type="ECO:0000256" key="9">
    <source>
        <dbReference type="ARBA" id="ARBA00022989"/>
    </source>
</evidence>
<feature type="transmembrane region" description="Helical" evidence="13">
    <location>
        <begin position="286"/>
        <end position="305"/>
    </location>
</feature>
<evidence type="ECO:0000313" key="15">
    <source>
        <dbReference type="Proteomes" id="UP001230051"/>
    </source>
</evidence>
<keyword evidence="6 13" id="KW-0808">Transferase</keyword>
<keyword evidence="7 13" id="KW-0812">Transmembrane</keyword>
<dbReference type="AlphaFoldDB" id="A0AAD8LRQ4"/>